<organism evidence="5 6">
    <name type="scientific">Halobacterium jilantaiense</name>
    <dbReference type="NCBI Taxonomy" id="355548"/>
    <lineage>
        <taxon>Archaea</taxon>
        <taxon>Methanobacteriati</taxon>
        <taxon>Methanobacteriota</taxon>
        <taxon>Stenosarchaea group</taxon>
        <taxon>Halobacteria</taxon>
        <taxon>Halobacteriales</taxon>
        <taxon>Halobacteriaceae</taxon>
        <taxon>Halobacterium</taxon>
    </lineage>
</organism>
<dbReference type="STRING" id="355548.SAMN04487945_0890"/>
<dbReference type="Gene3D" id="3.30.870.10">
    <property type="entry name" value="Endonuclease Chain A"/>
    <property type="match status" value="1"/>
</dbReference>
<sequence length="1121" mass="127391">MSEDPVPDWSGYSDVLDNREYDVAERANALAPEAETVRIAVGYFYLGGFDLLKENLRRAERVEILIGTDTDQRTIDELERGFADDLDEYDRSEAQEGINRLYELIQEDKVDVRVYDDSRFHPKLYLFEHPAGSPDLGRAIIGSSNLSASGLRGNVELNVEKKDNNTIRYLGEWFEEIWEEASEFDTDLMVAEIEESQFGDDLPDTSEGGTSVAEVETISPYEATKRFIVEQFSRDVREGTLLQDITGDYEEQLTAFQQDAFRAARRPLEKYNGVVLADSVGLGKSYIGAPLVQEYTSSRDDVLIIAPNRLERMWMRDLLDADTGEFPTTAEKTFMSFNKLSRLSEKEIQRLRGVDLILVDEAHNLRNTGTQRYDKLQSIGRKGKKFVMLTATPIHNSVRDVDNLIKVFADDDDFDIELKGLSPSEIFKQYDLLSSEEDKSASTQSRLSDLEELIESIMREVIISRDRKYILENYEEVTIGDRAISVPDRNPRLVTPDDPRLDELYSDIVDTVIGADNSENSGLNIPYVSADRYDADGDEEEELIIEYQNASILMLINLLKRLESSLAAFETSVERLMERERITRHIATGDLDDAKNRSDAVEQIRDTFEDDFAKDIDFEEVAEALNRVSPSKRDEIVADIDEDLQELDRIKRQAQNALQTKEDGRTKDAKAERLRGLIDRELSDEKVLIFSQYVPTITHLFEQLTGENPAHTNVATLGHDPSNPTVGFVHGGSGYDERIVERFAPEAQEADVTPGEEIDILFATDVLGVGQNLQDARVIVNYDLHWNPMKMEQRIGRIDRITTRHDELLIYNFAPTGDLRKQLGLVERIQEKIEDIANTFGHAAPILDTAEEQVHKTLMTYERLEEGGAEFGDERLEGIGSKYDDLRNVVRTFCEENDVNVEELRETYDAVAGRSEPQYFVAPGEEGYVSLAHLEHSSGRTEWRTTIFDSDRVQSTTIGGQTVFTQFPRLETDDVRVFETISSPDTTRQTIPEDDFEELKSFVSELGTPSTWQNDILSRQSGDSDVVTDIKQLCRQIADSDEDVSGEAEEILELLDDHEMSDWAEGQLRTIYRRRRRYGTNGTIRRIHHKLTEEIELVDPETVTEADVALAGQLDNSKSET</sequence>
<dbReference type="OrthoDB" id="6396at2157"/>
<dbReference type="SMART" id="SM00490">
    <property type="entry name" value="HELICc"/>
    <property type="match status" value="1"/>
</dbReference>
<dbReference type="RefSeq" id="WP_218138588.1">
    <property type="nucleotide sequence ID" value="NZ_FOJA01000001.1"/>
</dbReference>
<dbReference type="InterPro" id="IPR014001">
    <property type="entry name" value="Helicase_ATP-bd"/>
</dbReference>
<dbReference type="EMBL" id="FOJA01000001">
    <property type="protein sequence ID" value="SEW01021.1"/>
    <property type="molecule type" value="Genomic_DNA"/>
</dbReference>
<evidence type="ECO:0000256" key="1">
    <source>
        <dbReference type="ARBA" id="ARBA00022801"/>
    </source>
</evidence>
<evidence type="ECO:0000256" key="2">
    <source>
        <dbReference type="SAM" id="Coils"/>
    </source>
</evidence>
<dbReference type="PROSITE" id="PS51194">
    <property type="entry name" value="HELICASE_CTER"/>
    <property type="match status" value="1"/>
</dbReference>
<dbReference type="InterPro" id="IPR038718">
    <property type="entry name" value="SNF2-like_sf"/>
</dbReference>
<feature type="coiled-coil region" evidence="2">
    <location>
        <begin position="559"/>
        <end position="664"/>
    </location>
</feature>
<dbReference type="Gene3D" id="3.40.50.10810">
    <property type="entry name" value="Tandem AAA-ATPase domain"/>
    <property type="match status" value="1"/>
</dbReference>
<keyword evidence="1" id="KW-0378">Hydrolase</keyword>
<dbReference type="Pfam" id="PF13091">
    <property type="entry name" value="PLDc_2"/>
    <property type="match status" value="1"/>
</dbReference>
<dbReference type="SUPFAM" id="SSF56024">
    <property type="entry name" value="Phospholipase D/nuclease"/>
    <property type="match status" value="1"/>
</dbReference>
<evidence type="ECO:0000313" key="5">
    <source>
        <dbReference type="EMBL" id="SEW01021.1"/>
    </source>
</evidence>
<dbReference type="SMART" id="SM00487">
    <property type="entry name" value="DEXDc"/>
    <property type="match status" value="1"/>
</dbReference>
<dbReference type="CDD" id="cd18793">
    <property type="entry name" value="SF2_C_SNF"/>
    <property type="match status" value="1"/>
</dbReference>
<feature type="domain" description="Helicase C-terminal" evidence="4">
    <location>
        <begin position="673"/>
        <end position="844"/>
    </location>
</feature>
<reference evidence="5 6" key="1">
    <citation type="submission" date="2016-10" db="EMBL/GenBank/DDBJ databases">
        <authorList>
            <person name="de Groot N.N."/>
        </authorList>
    </citation>
    <scope>NUCLEOTIDE SEQUENCE [LARGE SCALE GENOMIC DNA]</scope>
    <source>
        <strain evidence="5 6">CGMCC 1.5337</strain>
    </source>
</reference>
<dbReference type="InterPro" id="IPR049730">
    <property type="entry name" value="SNF2/RAD54-like_C"/>
</dbReference>
<dbReference type="GO" id="GO:0120545">
    <property type="term" value="F:nucleic acid conformation isomerase activity"/>
    <property type="evidence" value="ECO:0007669"/>
    <property type="project" value="UniProtKB-ARBA"/>
</dbReference>
<dbReference type="AlphaFoldDB" id="A0A1I0NIK5"/>
<keyword evidence="6" id="KW-1185">Reference proteome</keyword>
<dbReference type="Gene3D" id="3.40.50.300">
    <property type="entry name" value="P-loop containing nucleotide triphosphate hydrolases"/>
    <property type="match status" value="1"/>
</dbReference>
<proteinExistence type="predicted"/>
<evidence type="ECO:0000259" key="3">
    <source>
        <dbReference type="PROSITE" id="PS51192"/>
    </source>
</evidence>
<dbReference type="PANTHER" id="PTHR45766">
    <property type="entry name" value="DNA ANNEALING HELICASE AND ENDONUCLEASE ZRANB3 FAMILY MEMBER"/>
    <property type="match status" value="1"/>
</dbReference>
<dbReference type="SUPFAM" id="SSF52540">
    <property type="entry name" value="P-loop containing nucleoside triphosphate hydrolases"/>
    <property type="match status" value="2"/>
</dbReference>
<dbReference type="PANTHER" id="PTHR45766:SF6">
    <property type="entry name" value="SWI_SNF-RELATED MATRIX-ASSOCIATED ACTIN-DEPENDENT REGULATOR OF CHROMATIN SUBFAMILY A-LIKE PROTEIN 1"/>
    <property type="match status" value="1"/>
</dbReference>
<dbReference type="GO" id="GO:0016787">
    <property type="term" value="F:hydrolase activity"/>
    <property type="evidence" value="ECO:0007669"/>
    <property type="project" value="UniProtKB-KW"/>
</dbReference>
<evidence type="ECO:0000313" key="6">
    <source>
        <dbReference type="Proteomes" id="UP000198518"/>
    </source>
</evidence>
<feature type="coiled-coil region" evidence="2">
    <location>
        <begin position="433"/>
        <end position="460"/>
    </location>
</feature>
<name>A0A1I0NIK5_9EURY</name>
<protein>
    <submittedName>
        <fullName evidence="5">SNF2 family N-terminal domain-containing protein</fullName>
    </submittedName>
</protein>
<dbReference type="Proteomes" id="UP000198518">
    <property type="component" value="Unassembled WGS sequence"/>
</dbReference>
<dbReference type="InterPro" id="IPR001650">
    <property type="entry name" value="Helicase_C-like"/>
</dbReference>
<dbReference type="Pfam" id="PF00271">
    <property type="entry name" value="Helicase_C"/>
    <property type="match status" value="1"/>
</dbReference>
<dbReference type="GO" id="GO:0140097">
    <property type="term" value="F:catalytic activity, acting on DNA"/>
    <property type="evidence" value="ECO:0007669"/>
    <property type="project" value="UniProtKB-ARBA"/>
</dbReference>
<accession>A0A1I0NIK5</accession>
<keyword evidence="2" id="KW-0175">Coiled coil</keyword>
<dbReference type="CDD" id="cd09178">
    <property type="entry name" value="PLDc_N_Snf2_like"/>
    <property type="match status" value="1"/>
</dbReference>
<evidence type="ECO:0000259" key="4">
    <source>
        <dbReference type="PROSITE" id="PS51194"/>
    </source>
</evidence>
<gene>
    <name evidence="5" type="ORF">SAMN04487945_0890</name>
</gene>
<dbReference type="PROSITE" id="PS51192">
    <property type="entry name" value="HELICASE_ATP_BIND_1"/>
    <property type="match status" value="1"/>
</dbReference>
<dbReference type="GO" id="GO:0005524">
    <property type="term" value="F:ATP binding"/>
    <property type="evidence" value="ECO:0007669"/>
    <property type="project" value="InterPro"/>
</dbReference>
<dbReference type="InterPro" id="IPR025202">
    <property type="entry name" value="PLD-like_dom"/>
</dbReference>
<feature type="domain" description="Helicase ATP-binding" evidence="3">
    <location>
        <begin position="265"/>
        <end position="411"/>
    </location>
</feature>
<dbReference type="InterPro" id="IPR000330">
    <property type="entry name" value="SNF2_N"/>
</dbReference>
<dbReference type="Pfam" id="PF00176">
    <property type="entry name" value="SNF2-rel_dom"/>
    <property type="match status" value="1"/>
</dbReference>
<dbReference type="InterPro" id="IPR027417">
    <property type="entry name" value="P-loop_NTPase"/>
</dbReference>